<accession>A0A4R3M102</accession>
<dbReference type="SUPFAM" id="SSF55729">
    <property type="entry name" value="Acyl-CoA N-acyltransferases (Nat)"/>
    <property type="match status" value="1"/>
</dbReference>
<dbReference type="InterPro" id="IPR000182">
    <property type="entry name" value="GNAT_dom"/>
</dbReference>
<proteinExistence type="inferred from homology"/>
<evidence type="ECO:0000313" key="5">
    <source>
        <dbReference type="EMBL" id="TCT05839.1"/>
    </source>
</evidence>
<dbReference type="OrthoDB" id="9804153at2"/>
<comment type="similarity">
    <text evidence="3">Belongs to the acetyltransferase family. RimJ subfamily.</text>
</comment>
<sequence length="189" mass="20106">MSSRPTSTRIDETLRTERLLLRPPVAADAPAMARLAGDERVARWTAAIPHPYPDGAAEEFIAEAGRRRAAGEALVFAICLKDAPDALIGMVELRQTDSGAVELGYWLGQPWWGQGLMSEAVAAAAAAGRLWRPGALIGAHTFPDNVASQRVLEKAGFIRRGTGTCRAPARACGDVENAPVFVYEPGAGE</sequence>
<evidence type="ECO:0000256" key="3">
    <source>
        <dbReference type="ARBA" id="ARBA00038502"/>
    </source>
</evidence>
<evidence type="ECO:0000313" key="6">
    <source>
        <dbReference type="Proteomes" id="UP000295678"/>
    </source>
</evidence>
<comment type="caution">
    <text evidence="5">The sequence shown here is derived from an EMBL/GenBank/DDBJ whole genome shotgun (WGS) entry which is preliminary data.</text>
</comment>
<dbReference type="Pfam" id="PF13302">
    <property type="entry name" value="Acetyltransf_3"/>
    <property type="match status" value="1"/>
</dbReference>
<dbReference type="Gene3D" id="3.40.630.30">
    <property type="match status" value="1"/>
</dbReference>
<reference evidence="5 6" key="1">
    <citation type="submission" date="2019-03" db="EMBL/GenBank/DDBJ databases">
        <title>Genomic Encyclopedia of Type Strains, Phase IV (KMG-IV): sequencing the most valuable type-strain genomes for metagenomic binning, comparative biology and taxonomic classification.</title>
        <authorList>
            <person name="Goeker M."/>
        </authorList>
    </citation>
    <scope>NUCLEOTIDE SEQUENCE [LARGE SCALE GENOMIC DNA]</scope>
    <source>
        <strain evidence="5 6">DSM 19345</strain>
    </source>
</reference>
<evidence type="ECO:0000256" key="1">
    <source>
        <dbReference type="ARBA" id="ARBA00022679"/>
    </source>
</evidence>
<protein>
    <submittedName>
        <fullName evidence="5">RimJ/RimL family protein N-acetyltransferase</fullName>
    </submittedName>
</protein>
<feature type="domain" description="N-acetyltransferase" evidence="4">
    <location>
        <begin position="19"/>
        <end position="179"/>
    </location>
</feature>
<dbReference type="PANTHER" id="PTHR43792">
    <property type="entry name" value="GNAT FAMILY, PUTATIVE (AFU_ORTHOLOGUE AFUA_3G00765)-RELATED-RELATED"/>
    <property type="match status" value="1"/>
</dbReference>
<evidence type="ECO:0000256" key="2">
    <source>
        <dbReference type="ARBA" id="ARBA00023315"/>
    </source>
</evidence>
<keyword evidence="1 5" id="KW-0808">Transferase</keyword>
<dbReference type="PANTHER" id="PTHR43792:SF8">
    <property type="entry name" value="[RIBOSOMAL PROTEIN US5]-ALANINE N-ACETYLTRANSFERASE"/>
    <property type="match status" value="1"/>
</dbReference>
<dbReference type="EMBL" id="SMAK01000012">
    <property type="protein sequence ID" value="TCT05839.1"/>
    <property type="molecule type" value="Genomic_DNA"/>
</dbReference>
<dbReference type="InterPro" id="IPR051531">
    <property type="entry name" value="N-acetyltransferase"/>
</dbReference>
<dbReference type="InterPro" id="IPR016181">
    <property type="entry name" value="Acyl_CoA_acyltransferase"/>
</dbReference>
<gene>
    <name evidence="5" type="ORF">EDC22_1128</name>
</gene>
<keyword evidence="2" id="KW-0012">Acyltransferase</keyword>
<dbReference type="RefSeq" id="WP_132807602.1">
    <property type="nucleotide sequence ID" value="NZ_SMAK01000012.1"/>
</dbReference>
<organism evidence="5 6">
    <name type="scientific">Tepidamorphus gemmatus</name>
    <dbReference type="NCBI Taxonomy" id="747076"/>
    <lineage>
        <taxon>Bacteria</taxon>
        <taxon>Pseudomonadati</taxon>
        <taxon>Pseudomonadota</taxon>
        <taxon>Alphaproteobacteria</taxon>
        <taxon>Hyphomicrobiales</taxon>
        <taxon>Tepidamorphaceae</taxon>
        <taxon>Tepidamorphus</taxon>
    </lineage>
</organism>
<dbReference type="PROSITE" id="PS51186">
    <property type="entry name" value="GNAT"/>
    <property type="match status" value="1"/>
</dbReference>
<evidence type="ECO:0000259" key="4">
    <source>
        <dbReference type="PROSITE" id="PS51186"/>
    </source>
</evidence>
<dbReference type="AlphaFoldDB" id="A0A4R3M102"/>
<dbReference type="Proteomes" id="UP000295678">
    <property type="component" value="Unassembled WGS sequence"/>
</dbReference>
<keyword evidence="6" id="KW-1185">Reference proteome</keyword>
<name>A0A4R3M102_9HYPH</name>
<dbReference type="GO" id="GO:0016747">
    <property type="term" value="F:acyltransferase activity, transferring groups other than amino-acyl groups"/>
    <property type="evidence" value="ECO:0007669"/>
    <property type="project" value="InterPro"/>
</dbReference>